<evidence type="ECO:0000313" key="1">
    <source>
        <dbReference type="EMBL" id="RBP35861.1"/>
    </source>
</evidence>
<dbReference type="RefSeq" id="WP_113962119.1">
    <property type="nucleotide sequence ID" value="NZ_QNRR01000019.1"/>
</dbReference>
<dbReference type="EMBL" id="QNRR01000019">
    <property type="protein sequence ID" value="RBP35861.1"/>
    <property type="molecule type" value="Genomic_DNA"/>
</dbReference>
<name>A0A366H1U2_9BACT</name>
<reference evidence="1 2" key="1">
    <citation type="submission" date="2018-06" db="EMBL/GenBank/DDBJ databases">
        <title>Genomic Encyclopedia of Type Strains, Phase IV (KMG-IV): sequencing the most valuable type-strain genomes for metagenomic binning, comparative biology and taxonomic classification.</title>
        <authorList>
            <person name="Goeker M."/>
        </authorList>
    </citation>
    <scope>NUCLEOTIDE SEQUENCE [LARGE SCALE GENOMIC DNA]</scope>
    <source>
        <strain evidence="1 2">DSM 25532</strain>
    </source>
</reference>
<gene>
    <name evidence="1" type="ORF">DES53_11927</name>
</gene>
<dbReference type="AlphaFoldDB" id="A0A366H1U2"/>
<keyword evidence="2" id="KW-1185">Reference proteome</keyword>
<proteinExistence type="predicted"/>
<protein>
    <submittedName>
        <fullName evidence="1">Uncharacterized protein</fullName>
    </submittedName>
</protein>
<organism evidence="1 2">
    <name type="scientific">Roseimicrobium gellanilyticum</name>
    <dbReference type="NCBI Taxonomy" id="748857"/>
    <lineage>
        <taxon>Bacteria</taxon>
        <taxon>Pseudomonadati</taxon>
        <taxon>Verrucomicrobiota</taxon>
        <taxon>Verrucomicrobiia</taxon>
        <taxon>Verrucomicrobiales</taxon>
        <taxon>Verrucomicrobiaceae</taxon>
        <taxon>Roseimicrobium</taxon>
    </lineage>
</organism>
<sequence>MSSKFKTLLFITLGLLFVAVLYVVLRPLTMQNPLRARVTKVIPEGAYTVVRLEVRNESRDAVLLLARWGVYEAEPRPAGFAVTTDNLDDLMPMVLEPGKSYTTGGTVSVASLSRGNPVYCYEWMPPWLPTLDGYWWKVRSMFGMAPASLLHDQGRWGTAEIEVPRTP</sequence>
<accession>A0A366H1U2</accession>
<evidence type="ECO:0000313" key="2">
    <source>
        <dbReference type="Proteomes" id="UP000253426"/>
    </source>
</evidence>
<comment type="caution">
    <text evidence="1">The sequence shown here is derived from an EMBL/GenBank/DDBJ whole genome shotgun (WGS) entry which is preliminary data.</text>
</comment>
<dbReference type="Proteomes" id="UP000253426">
    <property type="component" value="Unassembled WGS sequence"/>
</dbReference>